<dbReference type="EMBL" id="MGAV01000017">
    <property type="protein sequence ID" value="OGK54300.1"/>
    <property type="molecule type" value="Genomic_DNA"/>
</dbReference>
<reference evidence="1 2" key="1">
    <citation type="journal article" date="2016" name="Nat. Commun.">
        <title>Thousands of microbial genomes shed light on interconnected biogeochemical processes in an aquifer system.</title>
        <authorList>
            <person name="Anantharaman K."/>
            <person name="Brown C.T."/>
            <person name="Hug L.A."/>
            <person name="Sharon I."/>
            <person name="Castelle C.J."/>
            <person name="Probst A.J."/>
            <person name="Thomas B.C."/>
            <person name="Singh A."/>
            <person name="Wilkins M.J."/>
            <person name="Karaoz U."/>
            <person name="Brodie E.L."/>
            <person name="Williams K.H."/>
            <person name="Hubbard S.S."/>
            <person name="Banfield J.F."/>
        </authorList>
    </citation>
    <scope>NUCLEOTIDE SEQUENCE [LARGE SCALE GENOMIC DNA]</scope>
</reference>
<evidence type="ECO:0000313" key="2">
    <source>
        <dbReference type="Proteomes" id="UP000177418"/>
    </source>
</evidence>
<sequence length="195" mass="21993">MAEGPRPDNPEAALRDAGAKLRKLRKEESGAGEERNPYTTYVFNLAIDDLMALLYAELEYDAIPEADIKRLLVGAANVGAIKETIRRRRNGDLNLYQLTPKEFNNGDSVDNLELIAEEGITYGKFVDHIRTFYDCLVANKAAVDGIPVGGDNYLSLQEQGIEQLYHGILGEEYWYKDDKSSNEMETLWIEPVPYE</sequence>
<evidence type="ECO:0000313" key="1">
    <source>
        <dbReference type="EMBL" id="OGK54300.1"/>
    </source>
</evidence>
<name>A0A1F7JFB2_9BACT</name>
<dbReference type="AlphaFoldDB" id="A0A1F7JFB2"/>
<dbReference type="Proteomes" id="UP000177418">
    <property type="component" value="Unassembled WGS sequence"/>
</dbReference>
<accession>A0A1F7JFB2</accession>
<proteinExistence type="predicted"/>
<organism evidence="1 2">
    <name type="scientific">Candidatus Roizmanbacteria bacterium RIFCSPLOWO2_02_FULL_36_11</name>
    <dbReference type="NCBI Taxonomy" id="1802071"/>
    <lineage>
        <taxon>Bacteria</taxon>
        <taxon>Candidatus Roizmaniibacteriota</taxon>
    </lineage>
</organism>
<comment type="caution">
    <text evidence="1">The sequence shown here is derived from an EMBL/GenBank/DDBJ whole genome shotgun (WGS) entry which is preliminary data.</text>
</comment>
<gene>
    <name evidence="1" type="ORF">A3H78_01390</name>
</gene>
<protein>
    <submittedName>
        <fullName evidence="1">Uncharacterized protein</fullName>
    </submittedName>
</protein>